<evidence type="ECO:0000256" key="3">
    <source>
        <dbReference type="ARBA" id="ARBA00022645"/>
    </source>
</evidence>
<dbReference type="EC" id="2.4.99.28" evidence="13"/>
<dbReference type="EMBL" id="LHYJ01000007">
    <property type="protein sequence ID" value="KXB08627.1"/>
    <property type="molecule type" value="Genomic_DNA"/>
</dbReference>
<keyword evidence="11" id="KW-0511">Multifunctional enzyme</keyword>
<keyword evidence="5" id="KW-0328">Glycosyltransferase</keyword>
<dbReference type="GO" id="GO:0004180">
    <property type="term" value="F:carboxypeptidase activity"/>
    <property type="evidence" value="ECO:0007669"/>
    <property type="project" value="UniProtKB-KW"/>
</dbReference>
<dbReference type="GO" id="GO:0071555">
    <property type="term" value="P:cell wall organization"/>
    <property type="evidence" value="ECO:0007669"/>
    <property type="project" value="UniProtKB-KW"/>
</dbReference>
<dbReference type="Pfam" id="PF00905">
    <property type="entry name" value="Transpeptidase"/>
    <property type="match status" value="1"/>
</dbReference>
<dbReference type="PATRIC" id="fig|1698285.3.peg.550"/>
<dbReference type="InterPro" id="IPR050396">
    <property type="entry name" value="Glycosyltr_51/Transpeptidase"/>
</dbReference>
<keyword evidence="9" id="KW-0573">Peptidoglycan synthesis</keyword>
<dbReference type="GO" id="GO:0008955">
    <property type="term" value="F:peptidoglycan glycosyltransferase activity"/>
    <property type="evidence" value="ECO:0007669"/>
    <property type="project" value="UniProtKB-EC"/>
</dbReference>
<organism evidence="17 18">
    <name type="scientific">candidate division MSBL1 archaeon SCGC-AAA382N08</name>
    <dbReference type="NCBI Taxonomy" id="1698285"/>
    <lineage>
        <taxon>Archaea</taxon>
        <taxon>Methanobacteriati</taxon>
        <taxon>Methanobacteriota</taxon>
        <taxon>candidate division MSBL1</taxon>
    </lineage>
</organism>
<evidence type="ECO:0000256" key="12">
    <source>
        <dbReference type="ARBA" id="ARBA00023316"/>
    </source>
</evidence>
<keyword evidence="12" id="KW-0961">Cell wall biogenesis/degradation</keyword>
<keyword evidence="2" id="KW-1003">Cell membrane</keyword>
<evidence type="ECO:0000256" key="5">
    <source>
        <dbReference type="ARBA" id="ARBA00022676"/>
    </source>
</evidence>
<dbReference type="InterPro" id="IPR001460">
    <property type="entry name" value="PCN-bd_Tpept"/>
</dbReference>
<dbReference type="InterPro" id="IPR001264">
    <property type="entry name" value="Glyco_trans_51"/>
</dbReference>
<evidence type="ECO:0000256" key="14">
    <source>
        <dbReference type="ARBA" id="ARBA00049902"/>
    </source>
</evidence>
<evidence type="ECO:0000259" key="15">
    <source>
        <dbReference type="Pfam" id="PF00905"/>
    </source>
</evidence>
<keyword evidence="18" id="KW-1185">Reference proteome</keyword>
<dbReference type="SUPFAM" id="SSF53955">
    <property type="entry name" value="Lysozyme-like"/>
    <property type="match status" value="1"/>
</dbReference>
<dbReference type="FunFam" id="1.10.3810.10:FF:000001">
    <property type="entry name" value="Penicillin-binding protein 1A"/>
    <property type="match status" value="1"/>
</dbReference>
<comment type="caution">
    <text evidence="17">The sequence shown here is derived from an EMBL/GenBank/DDBJ whole genome shotgun (WGS) entry which is preliminary data.</text>
</comment>
<evidence type="ECO:0000256" key="10">
    <source>
        <dbReference type="ARBA" id="ARBA00023136"/>
    </source>
</evidence>
<dbReference type="AlphaFoldDB" id="A0A133VQE1"/>
<dbReference type="NCBIfam" id="TIGR02074">
    <property type="entry name" value="PBP_1a_fam"/>
    <property type="match status" value="1"/>
</dbReference>
<evidence type="ECO:0000256" key="6">
    <source>
        <dbReference type="ARBA" id="ARBA00022679"/>
    </source>
</evidence>
<evidence type="ECO:0000256" key="2">
    <source>
        <dbReference type="ARBA" id="ARBA00022475"/>
    </source>
</evidence>
<accession>A0A133VQE1</accession>
<comment type="subcellular location">
    <subcellularLocation>
        <location evidence="1">Cell membrane</location>
    </subcellularLocation>
</comment>
<gene>
    <name evidence="17" type="ORF">AKJ56_00765</name>
</gene>
<evidence type="ECO:0000313" key="17">
    <source>
        <dbReference type="EMBL" id="KXB08627.1"/>
    </source>
</evidence>
<evidence type="ECO:0000256" key="7">
    <source>
        <dbReference type="ARBA" id="ARBA00022801"/>
    </source>
</evidence>
<evidence type="ECO:0000256" key="13">
    <source>
        <dbReference type="ARBA" id="ARBA00044770"/>
    </source>
</evidence>
<dbReference type="GO" id="GO:0005886">
    <property type="term" value="C:plasma membrane"/>
    <property type="evidence" value="ECO:0007669"/>
    <property type="project" value="UniProtKB-SubCell"/>
</dbReference>
<keyword evidence="3" id="KW-0121">Carboxypeptidase</keyword>
<evidence type="ECO:0000313" key="18">
    <source>
        <dbReference type="Proteomes" id="UP000070175"/>
    </source>
</evidence>
<evidence type="ECO:0000256" key="11">
    <source>
        <dbReference type="ARBA" id="ARBA00023268"/>
    </source>
</evidence>
<dbReference type="Gene3D" id="3.40.710.10">
    <property type="entry name" value="DD-peptidase/beta-lactamase superfamily"/>
    <property type="match status" value="1"/>
</dbReference>
<evidence type="ECO:0000259" key="16">
    <source>
        <dbReference type="Pfam" id="PF00912"/>
    </source>
</evidence>
<proteinExistence type="predicted"/>
<dbReference type="PANTHER" id="PTHR32282">
    <property type="entry name" value="BINDING PROTEIN TRANSPEPTIDASE, PUTATIVE-RELATED"/>
    <property type="match status" value="1"/>
</dbReference>
<dbReference type="SUPFAM" id="SSF56601">
    <property type="entry name" value="beta-lactamase/transpeptidase-like"/>
    <property type="match status" value="1"/>
</dbReference>
<dbReference type="PANTHER" id="PTHR32282:SF11">
    <property type="entry name" value="PENICILLIN-BINDING PROTEIN 1B"/>
    <property type="match status" value="1"/>
</dbReference>
<keyword evidence="8" id="KW-0133">Cell shape</keyword>
<dbReference type="InterPro" id="IPR012338">
    <property type="entry name" value="Beta-lactam/transpept-like"/>
</dbReference>
<keyword evidence="7" id="KW-0378">Hydrolase</keyword>
<evidence type="ECO:0000256" key="4">
    <source>
        <dbReference type="ARBA" id="ARBA00022670"/>
    </source>
</evidence>
<feature type="domain" description="Glycosyl transferase family 51" evidence="16">
    <location>
        <begin position="76"/>
        <end position="246"/>
    </location>
</feature>
<dbReference type="InterPro" id="IPR023346">
    <property type="entry name" value="Lysozyme-like_dom_sf"/>
</dbReference>
<sequence>MVTKKKERKKKNHRKRFYIVLLSLITLFLILIGSGVVYALNITRQLPPLEQFSSRKVSQSAKIYDRTGEVLLYKMFGEEKRTIVPFDKIPENMKKATLATEDENFYHQPAFDWKGILRALIINIKKGEFAQGGSTITQQLVKNVFLTNEKTIERKIKELILAIELESKYNKKEIFSAYLNQIPYGSNAYGVEAASQTFFNKPVEDLNLSEAATLAALPKAPSYYSPWGNHVNELMARRDYILNQMKELGFITKKKAKEAKSKKPDFAPPSMGTIKAPHFALTIKDYLIEKYGRNTVLNSGFKIITTLDWEIQQIAEEVVMSGAKRNEKLYGGKNAALVAQDPKTGQVLAMVGSRNWYNDKIDGKFNVATQGKRQPGSALKPFIYLTAFEKGYSPETVIFDTETEFVSGDPDCPTLVTPKSEKNEECFNPDNFDHVFRGPVSMAEGLAQSINVPSVKTLYLAGFNDVLKTLKDFGISTLKERWRYGLSLVLGGGEIKLNELVNAYATLAEQGKYHKQSMILEIKNSEGELIEKYNNESQQVFDKEQVKKINQILSDKQLRSGLFHSSLGMTLFDGREVALKTGTTDDYRDAWAMGYTPYLTVGVWAGNSDNTSMHQKGSSILAAVPMWSDFLNQVFQEKDFPKEVFNRPEAANPTNKPMLNGQYVFSPEINNTTYPQVHSILHWVNKDNPLGPTLQNPTQDPQYSNWGAPVMEWAKNNIPDFYRYNNPLPENVDFENNTRTSNLSIQFKEPDEGKYMNSPFLVQANINSLNGLSNIKLYFNNTLLQNLNVSGNSYNYFYYLNQPLSSQNSIELRVTDKEGIQKRKSLIVFKK</sequence>
<keyword evidence="4" id="KW-0645">Protease</keyword>
<dbReference type="InterPro" id="IPR036950">
    <property type="entry name" value="PBP_transglycosylase"/>
</dbReference>
<reference evidence="17 18" key="1">
    <citation type="journal article" date="2016" name="Sci. Rep.">
        <title>Metabolic traits of an uncultured archaeal lineage -MSBL1- from brine pools of the Red Sea.</title>
        <authorList>
            <person name="Mwirichia R."/>
            <person name="Alam I."/>
            <person name="Rashid M."/>
            <person name="Vinu M."/>
            <person name="Ba-Alawi W."/>
            <person name="Anthony Kamau A."/>
            <person name="Kamanda Ngugi D."/>
            <person name="Goker M."/>
            <person name="Klenk H.P."/>
            <person name="Bajic V."/>
            <person name="Stingl U."/>
        </authorList>
    </citation>
    <scope>NUCLEOTIDE SEQUENCE [LARGE SCALE GENOMIC DNA]</scope>
    <source>
        <strain evidence="17">SCGC-AAA382N08</strain>
    </source>
</reference>
<evidence type="ECO:0000256" key="9">
    <source>
        <dbReference type="ARBA" id="ARBA00022984"/>
    </source>
</evidence>
<protein>
    <recommendedName>
        <fullName evidence="13">peptidoglycan glycosyltransferase</fullName>
        <ecNumber evidence="13">2.4.99.28</ecNumber>
    </recommendedName>
</protein>
<feature type="domain" description="Penicillin-binding protein transpeptidase" evidence="15">
    <location>
        <begin position="336"/>
        <end position="610"/>
    </location>
</feature>
<keyword evidence="6" id="KW-0808">Transferase</keyword>
<dbReference type="Pfam" id="PF00912">
    <property type="entry name" value="Transgly"/>
    <property type="match status" value="1"/>
</dbReference>
<evidence type="ECO:0000256" key="8">
    <source>
        <dbReference type="ARBA" id="ARBA00022960"/>
    </source>
</evidence>
<dbReference type="Gene3D" id="1.10.3810.10">
    <property type="entry name" value="Biosynthetic peptidoglycan transglycosylase-like"/>
    <property type="match status" value="1"/>
</dbReference>
<evidence type="ECO:0000256" key="1">
    <source>
        <dbReference type="ARBA" id="ARBA00004236"/>
    </source>
</evidence>
<dbReference type="GO" id="GO:0008360">
    <property type="term" value="P:regulation of cell shape"/>
    <property type="evidence" value="ECO:0007669"/>
    <property type="project" value="UniProtKB-KW"/>
</dbReference>
<dbReference type="Proteomes" id="UP000070175">
    <property type="component" value="Unassembled WGS sequence"/>
</dbReference>
<name>A0A133VQE1_9EURY</name>
<comment type="catalytic activity">
    <reaction evidence="14">
        <text>[GlcNAc-(1-&gt;4)-Mur2Ac(oyl-L-Ala-gamma-D-Glu-L-Lys-D-Ala-D-Ala)](n)-di-trans,octa-cis-undecaprenyl diphosphate + beta-D-GlcNAc-(1-&gt;4)-Mur2Ac(oyl-L-Ala-gamma-D-Glu-L-Lys-D-Ala-D-Ala)-di-trans,octa-cis-undecaprenyl diphosphate = [GlcNAc-(1-&gt;4)-Mur2Ac(oyl-L-Ala-gamma-D-Glu-L-Lys-D-Ala-D-Ala)](n+1)-di-trans,octa-cis-undecaprenyl diphosphate + di-trans,octa-cis-undecaprenyl diphosphate + H(+)</text>
        <dbReference type="Rhea" id="RHEA:23708"/>
        <dbReference type="Rhea" id="RHEA-COMP:9602"/>
        <dbReference type="Rhea" id="RHEA-COMP:9603"/>
        <dbReference type="ChEBI" id="CHEBI:15378"/>
        <dbReference type="ChEBI" id="CHEBI:58405"/>
        <dbReference type="ChEBI" id="CHEBI:60033"/>
        <dbReference type="ChEBI" id="CHEBI:78435"/>
        <dbReference type="EC" id="2.4.99.28"/>
    </reaction>
</comment>
<dbReference type="GO" id="GO:0008658">
    <property type="term" value="F:penicillin binding"/>
    <property type="evidence" value="ECO:0007669"/>
    <property type="project" value="InterPro"/>
</dbReference>
<dbReference type="GO" id="GO:0006508">
    <property type="term" value="P:proteolysis"/>
    <property type="evidence" value="ECO:0007669"/>
    <property type="project" value="UniProtKB-KW"/>
</dbReference>
<keyword evidence="10" id="KW-0472">Membrane</keyword>